<dbReference type="AlphaFoldDB" id="A0A6C0LDD3"/>
<evidence type="ECO:0000313" key="1">
    <source>
        <dbReference type="EMBL" id="QHU28949.1"/>
    </source>
</evidence>
<sequence length="217" mass="25454">MNKSLNKSIVPKADYIRNDLQMYPHIQDPKTKHDTRYDPDTYVSVQTRVNNDSKFEKMYISKIVADGWVSLKNVQDILIFPKGRSFKYRLNGDSLAGTPEGTFRSGGWLMGRNIEDKDNNDKYVMYKGYNGAIFSLQIKDLLEVYVKSSKKEVPVFKKPDLNFTTNYAVYLQDPETERQTIIYYAKDEYHRRRFVNSVKYKKAQAFGMWTWSVVFNS</sequence>
<reference evidence="1" key="1">
    <citation type="journal article" date="2020" name="Nature">
        <title>Giant virus diversity and host interactions through global metagenomics.</title>
        <authorList>
            <person name="Schulz F."/>
            <person name="Roux S."/>
            <person name="Paez-Espino D."/>
            <person name="Jungbluth S."/>
            <person name="Walsh D.A."/>
            <person name="Denef V.J."/>
            <person name="McMahon K.D."/>
            <person name="Konstantinidis K.T."/>
            <person name="Eloe-Fadrosh E.A."/>
            <person name="Kyrpides N.C."/>
            <person name="Woyke T."/>
        </authorList>
    </citation>
    <scope>NUCLEOTIDE SEQUENCE</scope>
    <source>
        <strain evidence="1">GVMAG-M-3300027791-30</strain>
    </source>
</reference>
<dbReference type="EMBL" id="MN740477">
    <property type="protein sequence ID" value="QHU28949.1"/>
    <property type="molecule type" value="Genomic_DNA"/>
</dbReference>
<name>A0A6C0LDD3_9ZZZZ</name>
<accession>A0A6C0LDD3</accession>
<protein>
    <submittedName>
        <fullName evidence="1">Uncharacterized protein</fullName>
    </submittedName>
</protein>
<proteinExistence type="predicted"/>
<organism evidence="1">
    <name type="scientific">viral metagenome</name>
    <dbReference type="NCBI Taxonomy" id="1070528"/>
    <lineage>
        <taxon>unclassified sequences</taxon>
        <taxon>metagenomes</taxon>
        <taxon>organismal metagenomes</taxon>
    </lineage>
</organism>